<evidence type="ECO:0000313" key="2">
    <source>
        <dbReference type="EMBL" id="UFZ03718.1"/>
    </source>
</evidence>
<name>A0ABY3R956_9BRAD</name>
<evidence type="ECO:0000313" key="3">
    <source>
        <dbReference type="Proteomes" id="UP001431010"/>
    </source>
</evidence>
<dbReference type="EMBL" id="CP088156">
    <property type="protein sequence ID" value="UFZ03718.1"/>
    <property type="molecule type" value="Genomic_DNA"/>
</dbReference>
<feature type="chain" id="PRO_5046957685" description="NarX-like N-terminal domain-containing protein" evidence="1">
    <location>
        <begin position="25"/>
        <end position="239"/>
    </location>
</feature>
<organism evidence="2 3">
    <name type="scientific">Bradyrhizobium ontarionense</name>
    <dbReference type="NCBI Taxonomy" id="2898149"/>
    <lineage>
        <taxon>Bacteria</taxon>
        <taxon>Pseudomonadati</taxon>
        <taxon>Pseudomonadota</taxon>
        <taxon>Alphaproteobacteria</taxon>
        <taxon>Hyphomicrobiales</taxon>
        <taxon>Nitrobacteraceae</taxon>
        <taxon>Bradyrhizobium</taxon>
    </lineage>
</organism>
<evidence type="ECO:0000256" key="1">
    <source>
        <dbReference type="SAM" id="SignalP"/>
    </source>
</evidence>
<reference evidence="2" key="1">
    <citation type="journal article" date="2024" name="Antonie Van Leeuwenhoek">
        <title>Bradyrhizobium ontarionense sp. nov., a novel bacterial symbiont isolated from Aeschynomene indica (Indian jointvetch), harbours photosynthesis, nitrogen fixation and nitrous oxide (N2O) reductase genes.</title>
        <authorList>
            <person name="Bromfield E.S.P."/>
            <person name="Cloutier S."/>
        </authorList>
    </citation>
    <scope>NUCLEOTIDE SEQUENCE</scope>
    <source>
        <strain evidence="2">A19</strain>
    </source>
</reference>
<feature type="signal peptide" evidence="1">
    <location>
        <begin position="1"/>
        <end position="24"/>
    </location>
</feature>
<proteinExistence type="predicted"/>
<dbReference type="RefSeq" id="WP_231319733.1">
    <property type="nucleotide sequence ID" value="NZ_CP088156.1"/>
</dbReference>
<protein>
    <recommendedName>
        <fullName evidence="4">NarX-like N-terminal domain-containing protein</fullName>
    </recommendedName>
</protein>
<evidence type="ECO:0008006" key="4">
    <source>
        <dbReference type="Google" id="ProtNLM"/>
    </source>
</evidence>
<gene>
    <name evidence="2" type="ORF">LQG66_31655</name>
</gene>
<accession>A0ABY3R956</accession>
<sequence length="239" mass="25503">MLRRAIMLSLLLLWCFGHGPRAEAGDSNDLPALMQSAMAGLRTAASYGRTGNIALAQIELDDARRAWTQLSRLTEQPIAPYVAKSFADLLATGRERLSMADDALTAGDSAGAAADIATLRRALHALRREAGVVELSDCVFDLSSAMDELRSVATRFGAAKADTSEVVQAGTALRERLQRCNGLAPPDIAGQAEFRRLIDGAIASAGEIGSAARTGDAGLVHRYQIELQSFVNLLDFRFG</sequence>
<keyword evidence="1" id="KW-0732">Signal</keyword>
<keyword evidence="3" id="KW-1185">Reference proteome</keyword>
<dbReference type="Proteomes" id="UP001431010">
    <property type="component" value="Chromosome"/>
</dbReference>